<sequence>MLLKARTIPLELILLESLNTRMSLSEKDASTFFNQKKGYKGECRFDQLFEPLVNKYHIINDLLLDVNNSLVQIDSLFIASDTIHLFEIKNFEGDFIYENNRWLTGNRTEISNPLLQINRSESLFRRLLHDLGFSFAINYHLIFVNPEFLLYHAPQHAAIIFPAQINRVLDRMSVQTGKLSDKLAKQLVSLHVNENPYRRLPKYSFDELAKGLCCMNCGSIVTSLKHRNILCNSCNIEESVDHTILRTINEFSTLFPNEKITTRAINAWCDNQVSIKTIQRVLAKNYTYIGHGKSSNYVIK</sequence>
<dbReference type="PROSITE" id="PS50965">
    <property type="entry name" value="NERD"/>
    <property type="match status" value="1"/>
</dbReference>
<proteinExistence type="predicted"/>
<keyword evidence="3" id="KW-1185">Reference proteome</keyword>
<dbReference type="InterPro" id="IPR011528">
    <property type="entry name" value="NERD"/>
</dbReference>
<evidence type="ECO:0000259" key="1">
    <source>
        <dbReference type="PROSITE" id="PS50965"/>
    </source>
</evidence>
<dbReference type="EMBL" id="JAMQKC010000004">
    <property type="protein sequence ID" value="MDC3416739.1"/>
    <property type="molecule type" value="Genomic_DNA"/>
</dbReference>
<dbReference type="AlphaFoldDB" id="A0A9X4AEM0"/>
<evidence type="ECO:0000313" key="3">
    <source>
        <dbReference type="Proteomes" id="UP001145069"/>
    </source>
</evidence>
<reference evidence="2" key="1">
    <citation type="submission" date="2022-06" db="EMBL/GenBank/DDBJ databases">
        <title>Aquibacillus sp. a new bacterium isolated from soil saline samples.</title>
        <authorList>
            <person name="Galisteo C."/>
            <person name="De La Haba R."/>
            <person name="Sanchez-Porro C."/>
            <person name="Ventosa A."/>
        </authorList>
    </citation>
    <scope>NUCLEOTIDE SEQUENCE</scope>
    <source>
        <strain evidence="2">3ASR75-54</strain>
    </source>
</reference>
<dbReference type="Proteomes" id="UP001145069">
    <property type="component" value="Unassembled WGS sequence"/>
</dbReference>
<protein>
    <submittedName>
        <fullName evidence="2">NERD domain-containing protein</fullName>
    </submittedName>
</protein>
<feature type="domain" description="NERD" evidence="1">
    <location>
        <begin position="37"/>
        <end position="147"/>
    </location>
</feature>
<comment type="caution">
    <text evidence="2">The sequence shown here is derived from an EMBL/GenBank/DDBJ whole genome shotgun (WGS) entry which is preliminary data.</text>
</comment>
<dbReference type="Pfam" id="PF08378">
    <property type="entry name" value="NERD"/>
    <property type="match status" value="1"/>
</dbReference>
<evidence type="ECO:0000313" key="2">
    <source>
        <dbReference type="EMBL" id="MDC3416739.1"/>
    </source>
</evidence>
<accession>A0A9X4AEM0</accession>
<dbReference type="RefSeq" id="WP_272445751.1">
    <property type="nucleotide sequence ID" value="NZ_JAMQKC010000004.1"/>
</dbReference>
<name>A0A9X4AEM0_9BACI</name>
<organism evidence="2 3">
    <name type="scientific">Aquibacillus salsiterrae</name>
    <dbReference type="NCBI Taxonomy" id="2950439"/>
    <lineage>
        <taxon>Bacteria</taxon>
        <taxon>Bacillati</taxon>
        <taxon>Bacillota</taxon>
        <taxon>Bacilli</taxon>
        <taxon>Bacillales</taxon>
        <taxon>Bacillaceae</taxon>
        <taxon>Aquibacillus</taxon>
    </lineage>
</organism>
<gene>
    <name evidence="2" type="ORF">NC799_07385</name>
</gene>